<dbReference type="SUPFAM" id="SSF52540">
    <property type="entry name" value="P-loop containing nucleoside triphosphate hydrolases"/>
    <property type="match status" value="1"/>
</dbReference>
<dbReference type="Pfam" id="PF21448">
    <property type="entry name" value="DNMK"/>
    <property type="match status" value="2"/>
</dbReference>
<reference evidence="1" key="1">
    <citation type="submission" date="2018-11" db="EMBL/GenBank/DDBJ databases">
        <title>A distinct lineage of giant viruses engineers rhodopsin photosystems in predatory marine eukaryotes.</title>
        <authorList>
            <person name="Needham D.M."/>
            <person name="Yoshizawa S."/>
            <person name="Hosaka T."/>
            <person name="Poirier C."/>
            <person name="Choi C.-J."/>
            <person name="Hehenberger E."/>
            <person name="Irwin N.A.T."/>
            <person name="Wilken S."/>
            <person name="Yung C.-M."/>
            <person name="Bachy C."/>
            <person name="Kurihara R."/>
            <person name="Nakajima Y."/>
            <person name="Kojima K."/>
            <person name="Kimura-Someya T."/>
            <person name="Leonard G."/>
            <person name="Malmstrom R.R."/>
            <person name="Mende D."/>
            <person name="Olson D.K."/>
            <person name="Sudo Y."/>
            <person name="Sudek S."/>
            <person name="Richards T.A."/>
            <person name="DeLong E.F."/>
            <person name="Keeling P.J."/>
            <person name="Santoro A.E."/>
            <person name="Shirouzu M."/>
            <person name="Iwasaki W."/>
            <person name="Worden A.Z."/>
        </authorList>
    </citation>
    <scope>NUCLEOTIDE SEQUENCE</scope>
</reference>
<gene>
    <name evidence="1" type="ORF">1_233</name>
</gene>
<dbReference type="InterPro" id="IPR027417">
    <property type="entry name" value="P-loop_NTPase"/>
</dbReference>
<dbReference type="EMBL" id="MK250085">
    <property type="protein sequence ID" value="QDY51848.1"/>
    <property type="molecule type" value="Genomic_DNA"/>
</dbReference>
<accession>A0A5B8IEV8</accession>
<sequence length="188" mass="22438">MIIGIGGKKRSGKDTIADFLIKEYGFIKYGFAEPIKEIAKIIFGFDEEQLYGTKKEEIDEVWKIKPRNFFQKFGTDYGQYIFPEHFPDTFKNENKRSLWVLVFKNWYLKKIKEDPYIKVIINDVRFNHELECIQELGGYIIKVVRNNNKLEDNHISENELNFNKEFNYIIKNNGSKEELYEKITEIIN</sequence>
<name>A0A5B8IEV8_9VIRU</name>
<dbReference type="GO" id="GO:0016301">
    <property type="term" value="F:kinase activity"/>
    <property type="evidence" value="ECO:0007669"/>
    <property type="project" value="UniProtKB-KW"/>
</dbReference>
<dbReference type="Gene3D" id="3.40.50.300">
    <property type="entry name" value="P-loop containing nucleotide triphosphate hydrolases"/>
    <property type="match status" value="1"/>
</dbReference>
<evidence type="ECO:0000313" key="1">
    <source>
        <dbReference type="EMBL" id="QDY51848.1"/>
    </source>
</evidence>
<dbReference type="InterPro" id="IPR048444">
    <property type="entry name" value="DNMK"/>
</dbReference>
<keyword evidence="1" id="KW-0808">Transferase</keyword>
<proteinExistence type="predicted"/>
<protein>
    <submittedName>
        <fullName evidence="1">Phosphomevalonate kinase</fullName>
    </submittedName>
</protein>
<organism evidence="1">
    <name type="scientific">Mimiviridae sp. ChoanoV1</name>
    <dbReference type="NCBI Taxonomy" id="2596887"/>
    <lineage>
        <taxon>Viruses</taxon>
        <taxon>Varidnaviria</taxon>
        <taxon>Bamfordvirae</taxon>
        <taxon>Nucleocytoviricota</taxon>
        <taxon>Megaviricetes</taxon>
        <taxon>Imitervirales</taxon>
        <taxon>Schizomimiviridae</taxon>
    </lineage>
</organism>
<keyword evidence="1" id="KW-0418">Kinase</keyword>